<reference evidence="2 3" key="1">
    <citation type="journal article" date="2015" name="Stand. Genomic Sci.">
        <title>High quality draft genome sequence of the moderately halophilic bacterium Pontibacillus yanchengensis Y32(T) and comparison among Pontibacillus genomes.</title>
        <authorList>
            <person name="Huang J."/>
            <person name="Qiao Z.X."/>
            <person name="Tang J.W."/>
            <person name="Wang G."/>
        </authorList>
    </citation>
    <scope>NUCLEOTIDE SEQUENCE [LARGE SCALE GENOMIC DNA]</scope>
    <source>
        <strain evidence="2 3">Y32</strain>
    </source>
</reference>
<sequence length="125" mass="13741">MGNSIIPFIIFFLLVGIAIYQLLLALGFPLGAAAWGGKHRILPIHLRIASMFSALFLVCMGILILQHTPIIEPFLPTHPILWVFTVFLGVNTVGNVVSQSKLERLIMTPISSILFLLCLLVALGY</sequence>
<keyword evidence="1" id="KW-0812">Transmembrane</keyword>
<evidence type="ECO:0000313" key="2">
    <source>
        <dbReference type="EMBL" id="KGP72585.1"/>
    </source>
</evidence>
<proteinExistence type="predicted"/>
<comment type="caution">
    <text evidence="2">The sequence shown here is derived from an EMBL/GenBank/DDBJ whole genome shotgun (WGS) entry which is preliminary data.</text>
</comment>
<accession>A0A0A2TTI1</accession>
<gene>
    <name evidence="2" type="ORF">N782_11405</name>
</gene>
<feature type="transmembrane region" description="Helical" evidence="1">
    <location>
        <begin position="80"/>
        <end position="98"/>
    </location>
</feature>
<dbReference type="OrthoDB" id="9803232at2"/>
<evidence type="ECO:0000256" key="1">
    <source>
        <dbReference type="SAM" id="Phobius"/>
    </source>
</evidence>
<protein>
    <submittedName>
        <fullName evidence="2">Uncharacterized protein</fullName>
    </submittedName>
</protein>
<dbReference type="RefSeq" id="WP_036819488.1">
    <property type="nucleotide sequence ID" value="NZ_AVBF01000027.1"/>
</dbReference>
<feature type="transmembrane region" description="Helical" evidence="1">
    <location>
        <begin position="105"/>
        <end position="124"/>
    </location>
</feature>
<feature type="transmembrane region" description="Helical" evidence="1">
    <location>
        <begin position="6"/>
        <end position="36"/>
    </location>
</feature>
<dbReference type="AlphaFoldDB" id="A0A0A2TTI1"/>
<keyword evidence="1" id="KW-1133">Transmembrane helix</keyword>
<organism evidence="2 3">
    <name type="scientific">Pontibacillus yanchengensis Y32</name>
    <dbReference type="NCBI Taxonomy" id="1385514"/>
    <lineage>
        <taxon>Bacteria</taxon>
        <taxon>Bacillati</taxon>
        <taxon>Bacillota</taxon>
        <taxon>Bacilli</taxon>
        <taxon>Bacillales</taxon>
        <taxon>Bacillaceae</taxon>
        <taxon>Pontibacillus</taxon>
    </lineage>
</organism>
<keyword evidence="3" id="KW-1185">Reference proteome</keyword>
<name>A0A0A2TTI1_9BACI</name>
<keyword evidence="1" id="KW-0472">Membrane</keyword>
<evidence type="ECO:0000313" key="3">
    <source>
        <dbReference type="Proteomes" id="UP000030147"/>
    </source>
</evidence>
<dbReference type="Proteomes" id="UP000030147">
    <property type="component" value="Unassembled WGS sequence"/>
</dbReference>
<dbReference type="eggNOG" id="ENOG5030BI1">
    <property type="taxonomic scope" value="Bacteria"/>
</dbReference>
<feature type="transmembrane region" description="Helical" evidence="1">
    <location>
        <begin position="48"/>
        <end position="68"/>
    </location>
</feature>
<dbReference type="EMBL" id="AVBF01000027">
    <property type="protein sequence ID" value="KGP72585.1"/>
    <property type="molecule type" value="Genomic_DNA"/>
</dbReference>